<dbReference type="AlphaFoldDB" id="W7X622"/>
<feature type="transmembrane region" description="Helical" evidence="1">
    <location>
        <begin position="96"/>
        <end position="118"/>
    </location>
</feature>
<evidence type="ECO:0000313" key="3">
    <source>
        <dbReference type="Proteomes" id="UP000009168"/>
    </source>
</evidence>
<protein>
    <submittedName>
        <fullName evidence="2">Transmembrane protein, putative</fullName>
    </submittedName>
</protein>
<feature type="transmembrane region" description="Helical" evidence="1">
    <location>
        <begin position="233"/>
        <end position="252"/>
    </location>
</feature>
<keyword evidence="1" id="KW-1133">Transmembrane helix</keyword>
<feature type="transmembrane region" description="Helical" evidence="1">
    <location>
        <begin position="36"/>
        <end position="54"/>
    </location>
</feature>
<keyword evidence="1" id="KW-0472">Membrane</keyword>
<dbReference type="GeneID" id="24440949"/>
<gene>
    <name evidence="2" type="ORF">TTHERM_000859299</name>
</gene>
<evidence type="ECO:0000256" key="1">
    <source>
        <dbReference type="SAM" id="Phobius"/>
    </source>
</evidence>
<accession>W7X622</accession>
<proteinExistence type="predicted"/>
<keyword evidence="3" id="KW-1185">Reference proteome</keyword>
<name>W7X622_TETTS</name>
<feature type="transmembrane region" description="Helical" evidence="1">
    <location>
        <begin position="481"/>
        <end position="501"/>
    </location>
</feature>
<feature type="transmembrane region" description="Helical" evidence="1">
    <location>
        <begin position="7"/>
        <end position="24"/>
    </location>
</feature>
<feature type="transmembrane region" description="Helical" evidence="1">
    <location>
        <begin position="200"/>
        <end position="221"/>
    </location>
</feature>
<feature type="transmembrane region" description="Helical" evidence="1">
    <location>
        <begin position="66"/>
        <end position="84"/>
    </location>
</feature>
<sequence length="512" mass="62189">MLIFIYVLAKLQTIFIFWSTYSLLNMGEIGFNQKLLTLIFLYSGRKFLILVLCWNDLQMINIKHRVILIVSLLLSFEEFMFSLAQSSQFQFLKSYFIQAINAKVFLNWLIYFNQIIFLTMNSTNQYQQIILQNCIPSLLATFQMIKIQIYTENQKSYQFKLFEQFDYFQFRSKDIQQILIHWLRLNIHLISYMICLQKSYFLSGYLIQLFIFLLILKYKIWQSNSQNSDLDSAFFIFLNLASNINFDLRIGYTYKFYQKNLNKDFSFYDWQIIAQTILKAYVFIVFLMIILNQNQLEFYQAIFLVVFLIDISFQINIFNRFILQTYFHGPEYYLITNNQEEEYLIENQRNLKNLKYIGNYKLTPINIIILLCLFQQSQILQNFINFEERIFIQKNQKSQKVYLNRNFDISHFQQLAESEDLNIFIEQIDMLNRIDFKIVIQIIKIFLNQNIIIQIHYQSDFLNQNLQQQIYKINKFYKIQFLRIIYFIKAFYSNICPFLLVNPKFVIYDLYD</sequence>
<dbReference type="KEGG" id="tet:TTHERM_000859299"/>
<evidence type="ECO:0000313" key="2">
    <source>
        <dbReference type="EMBL" id="EWS72842.1"/>
    </source>
</evidence>
<dbReference type="EMBL" id="GG662557">
    <property type="protein sequence ID" value="EWS72842.1"/>
    <property type="molecule type" value="Genomic_DNA"/>
</dbReference>
<dbReference type="RefSeq" id="XP_012654633.1">
    <property type="nucleotide sequence ID" value="XM_012799179.1"/>
</dbReference>
<feature type="transmembrane region" description="Helical" evidence="1">
    <location>
        <begin position="298"/>
        <end position="318"/>
    </location>
</feature>
<reference evidence="3" key="1">
    <citation type="journal article" date="2006" name="PLoS Biol.">
        <title>Macronuclear genome sequence of the ciliate Tetrahymena thermophila, a model eukaryote.</title>
        <authorList>
            <person name="Eisen J.A."/>
            <person name="Coyne R.S."/>
            <person name="Wu M."/>
            <person name="Wu D."/>
            <person name="Thiagarajan M."/>
            <person name="Wortman J.R."/>
            <person name="Badger J.H."/>
            <person name="Ren Q."/>
            <person name="Amedeo P."/>
            <person name="Jones K.M."/>
            <person name="Tallon L.J."/>
            <person name="Delcher A.L."/>
            <person name="Salzberg S.L."/>
            <person name="Silva J.C."/>
            <person name="Haas B.J."/>
            <person name="Majoros W.H."/>
            <person name="Farzad M."/>
            <person name="Carlton J.M."/>
            <person name="Smith R.K. Jr."/>
            <person name="Garg J."/>
            <person name="Pearlman R.E."/>
            <person name="Karrer K.M."/>
            <person name="Sun L."/>
            <person name="Manning G."/>
            <person name="Elde N.C."/>
            <person name="Turkewitz A.P."/>
            <person name="Asai D.J."/>
            <person name="Wilkes D.E."/>
            <person name="Wang Y."/>
            <person name="Cai H."/>
            <person name="Collins K."/>
            <person name="Stewart B.A."/>
            <person name="Lee S.R."/>
            <person name="Wilamowska K."/>
            <person name="Weinberg Z."/>
            <person name="Ruzzo W.L."/>
            <person name="Wloga D."/>
            <person name="Gaertig J."/>
            <person name="Frankel J."/>
            <person name="Tsao C.-C."/>
            <person name="Gorovsky M.A."/>
            <person name="Keeling P.J."/>
            <person name="Waller R.F."/>
            <person name="Patron N.J."/>
            <person name="Cherry J.M."/>
            <person name="Stover N.A."/>
            <person name="Krieger C.J."/>
            <person name="del Toro C."/>
            <person name="Ryder H.F."/>
            <person name="Williamson S.C."/>
            <person name="Barbeau R.A."/>
            <person name="Hamilton E.P."/>
            <person name="Orias E."/>
        </authorList>
    </citation>
    <scope>NUCLEOTIDE SEQUENCE [LARGE SCALE GENOMIC DNA]</scope>
    <source>
        <strain evidence="3">SB210</strain>
    </source>
</reference>
<feature type="transmembrane region" description="Helical" evidence="1">
    <location>
        <begin position="272"/>
        <end position="292"/>
    </location>
</feature>
<keyword evidence="1 2" id="KW-0812">Transmembrane</keyword>
<dbReference type="Proteomes" id="UP000009168">
    <property type="component" value="Unassembled WGS sequence"/>
</dbReference>
<organism evidence="2 3">
    <name type="scientific">Tetrahymena thermophila (strain SB210)</name>
    <dbReference type="NCBI Taxonomy" id="312017"/>
    <lineage>
        <taxon>Eukaryota</taxon>
        <taxon>Sar</taxon>
        <taxon>Alveolata</taxon>
        <taxon>Ciliophora</taxon>
        <taxon>Intramacronucleata</taxon>
        <taxon>Oligohymenophorea</taxon>
        <taxon>Hymenostomatida</taxon>
        <taxon>Tetrahymenina</taxon>
        <taxon>Tetrahymenidae</taxon>
        <taxon>Tetrahymena</taxon>
    </lineage>
</organism>
<dbReference type="InParanoid" id="W7X622"/>